<dbReference type="Proteomes" id="UP000240429">
    <property type="component" value="Unassembled WGS sequence"/>
</dbReference>
<dbReference type="EMBL" id="PYBJ01000043">
    <property type="protein sequence ID" value="PSM37342.1"/>
    <property type="molecule type" value="Genomic_DNA"/>
</dbReference>
<gene>
    <name evidence="5" type="ORF">C6Y14_42910</name>
</gene>
<dbReference type="PANTHER" id="PTHR44942">
    <property type="entry name" value="METHYLTRANSF_11 DOMAIN-CONTAINING PROTEIN"/>
    <property type="match status" value="1"/>
</dbReference>
<feature type="domain" description="Methyltransferase type 11" evidence="4">
    <location>
        <begin position="52"/>
        <end position="140"/>
    </location>
</feature>
<comment type="similarity">
    <text evidence="1">Belongs to the methyltransferase superfamily.</text>
</comment>
<sequence>MTANTPSHPDHALSFNTAAAQYAQNRPSYPPTLFDTIEHAAARPLKGSRIADVGAGTGIATTLLRARDADVIAVEPGDGMATQFRRSLPDTPLVRGDGDALPLATASVDFLTYAQSWHWTNPARSLPEAMRVLRPAGALALWWNNPALDIPWQAGQNRRVEEFIGGDVAEKRGSGRRARTEDVFARAPYMPVCTRHEIRWSRTVPLDTHLANISSHSVFLVLGEKATAAFFAEERAHLLRTFPDGQVEESYEVVLIVAPAP</sequence>
<keyword evidence="6" id="KW-1185">Reference proteome</keyword>
<evidence type="ECO:0000313" key="5">
    <source>
        <dbReference type="EMBL" id="PSM37342.1"/>
    </source>
</evidence>
<dbReference type="PANTHER" id="PTHR44942:SF4">
    <property type="entry name" value="METHYLTRANSFERASE TYPE 11 DOMAIN-CONTAINING PROTEIN"/>
    <property type="match status" value="1"/>
</dbReference>
<keyword evidence="2 5" id="KW-0489">Methyltransferase</keyword>
<dbReference type="SUPFAM" id="SSF53335">
    <property type="entry name" value="S-adenosyl-L-methionine-dependent methyltransferases"/>
    <property type="match status" value="1"/>
</dbReference>
<dbReference type="GO" id="GO:0008757">
    <property type="term" value="F:S-adenosylmethionine-dependent methyltransferase activity"/>
    <property type="evidence" value="ECO:0007669"/>
    <property type="project" value="InterPro"/>
</dbReference>
<evidence type="ECO:0000313" key="6">
    <source>
        <dbReference type="Proteomes" id="UP000240429"/>
    </source>
</evidence>
<dbReference type="Pfam" id="PF08241">
    <property type="entry name" value="Methyltransf_11"/>
    <property type="match status" value="1"/>
</dbReference>
<dbReference type="GO" id="GO:0032259">
    <property type="term" value="P:methylation"/>
    <property type="evidence" value="ECO:0007669"/>
    <property type="project" value="UniProtKB-KW"/>
</dbReference>
<reference evidence="5 6" key="1">
    <citation type="submission" date="2018-03" db="EMBL/GenBank/DDBJ databases">
        <title>Streptomyces dioscori sp. nov., a novel endophytic actinobacterium isolated from bulbil of Dioscorea bulbifera L.</title>
        <authorList>
            <person name="Zhikuan W."/>
        </authorList>
    </citation>
    <scope>NUCLEOTIDE SEQUENCE [LARGE SCALE GENOMIC DNA]</scope>
    <source>
        <strain evidence="5 6">A217</strain>
    </source>
</reference>
<evidence type="ECO:0000259" key="4">
    <source>
        <dbReference type="Pfam" id="PF08241"/>
    </source>
</evidence>
<dbReference type="RefSeq" id="WP_107022372.1">
    <property type="nucleotide sequence ID" value="NZ_KZ679067.1"/>
</dbReference>
<evidence type="ECO:0000256" key="2">
    <source>
        <dbReference type="ARBA" id="ARBA00022603"/>
    </source>
</evidence>
<name>A0A2P8PTN4_9ACTN</name>
<evidence type="ECO:0000256" key="3">
    <source>
        <dbReference type="ARBA" id="ARBA00022679"/>
    </source>
</evidence>
<comment type="caution">
    <text evidence="5">The sequence shown here is derived from an EMBL/GenBank/DDBJ whole genome shotgun (WGS) entry which is preliminary data.</text>
</comment>
<dbReference type="InterPro" id="IPR029063">
    <property type="entry name" value="SAM-dependent_MTases_sf"/>
</dbReference>
<evidence type="ECO:0000256" key="1">
    <source>
        <dbReference type="ARBA" id="ARBA00008361"/>
    </source>
</evidence>
<dbReference type="AlphaFoldDB" id="A0A2P8PTN4"/>
<organism evidence="5 6">
    <name type="scientific">Streptomyces dioscori</name>
    <dbReference type="NCBI Taxonomy" id="2109333"/>
    <lineage>
        <taxon>Bacteria</taxon>
        <taxon>Bacillati</taxon>
        <taxon>Actinomycetota</taxon>
        <taxon>Actinomycetes</taxon>
        <taxon>Kitasatosporales</taxon>
        <taxon>Streptomycetaceae</taxon>
        <taxon>Streptomyces</taxon>
        <taxon>Streptomyces aurantiacus group</taxon>
    </lineage>
</organism>
<accession>A0A2P8PTN4</accession>
<dbReference type="Gene3D" id="3.40.50.150">
    <property type="entry name" value="Vaccinia Virus protein VP39"/>
    <property type="match status" value="1"/>
</dbReference>
<protein>
    <submittedName>
        <fullName evidence="5">SAM-dependent methyltransferase</fullName>
    </submittedName>
</protein>
<dbReference type="CDD" id="cd02440">
    <property type="entry name" value="AdoMet_MTases"/>
    <property type="match status" value="1"/>
</dbReference>
<dbReference type="InterPro" id="IPR051052">
    <property type="entry name" value="Diverse_substrate_MTase"/>
</dbReference>
<keyword evidence="3 5" id="KW-0808">Transferase</keyword>
<proteinExistence type="inferred from homology"/>
<dbReference type="OrthoDB" id="9797252at2"/>
<dbReference type="InterPro" id="IPR013216">
    <property type="entry name" value="Methyltransf_11"/>
</dbReference>